<dbReference type="OMA" id="HISMQQG"/>
<evidence type="ECO:0000256" key="4">
    <source>
        <dbReference type="ARBA" id="ARBA00022741"/>
    </source>
</evidence>
<feature type="compositionally biased region" description="Basic and acidic residues" evidence="8">
    <location>
        <begin position="436"/>
        <end position="449"/>
    </location>
</feature>
<dbReference type="Gene3D" id="1.10.510.10">
    <property type="entry name" value="Transferase(Phosphotransferase) domain 1"/>
    <property type="match status" value="1"/>
</dbReference>
<dbReference type="SUPFAM" id="SSF56112">
    <property type="entry name" value="Protein kinase-like (PK-like)"/>
    <property type="match status" value="1"/>
</dbReference>
<feature type="compositionally biased region" description="Basic and acidic residues" evidence="8">
    <location>
        <begin position="458"/>
        <end position="469"/>
    </location>
</feature>
<name>A0A7N0ULN0_KALFE</name>
<dbReference type="GO" id="GO:0000307">
    <property type="term" value="C:cyclin-dependent protein kinase holoenzyme complex"/>
    <property type="evidence" value="ECO:0007669"/>
    <property type="project" value="TreeGrafter"/>
</dbReference>
<keyword evidence="5" id="KW-0418">Kinase</keyword>
<dbReference type="CDD" id="cd07840">
    <property type="entry name" value="STKc_CDK9_like"/>
    <property type="match status" value="1"/>
</dbReference>
<feature type="compositionally biased region" description="Basic and acidic residues" evidence="8">
    <location>
        <begin position="488"/>
        <end position="509"/>
    </location>
</feature>
<dbReference type="EnsemblPlants" id="Kaladp0071s0463.1.v1.1">
    <property type="protein sequence ID" value="Kaladp0071s0463.1.v1.1"/>
    <property type="gene ID" value="Kaladp0071s0463.v1.1"/>
</dbReference>
<feature type="region of interest" description="Disordered" evidence="8">
    <location>
        <begin position="579"/>
        <end position="645"/>
    </location>
</feature>
<reference evidence="10" key="1">
    <citation type="submission" date="2021-01" db="UniProtKB">
        <authorList>
            <consortium name="EnsemblPlants"/>
        </authorList>
    </citation>
    <scope>IDENTIFICATION</scope>
</reference>
<evidence type="ECO:0000256" key="5">
    <source>
        <dbReference type="ARBA" id="ARBA00022777"/>
    </source>
</evidence>
<dbReference type="InterPro" id="IPR000719">
    <property type="entry name" value="Prot_kinase_dom"/>
</dbReference>
<dbReference type="AlphaFoldDB" id="A0A7N0ULN0"/>
<evidence type="ECO:0000256" key="1">
    <source>
        <dbReference type="ARBA" id="ARBA00006485"/>
    </source>
</evidence>
<dbReference type="InterPro" id="IPR050108">
    <property type="entry name" value="CDK"/>
</dbReference>
<dbReference type="PROSITE" id="PS50011">
    <property type="entry name" value="PROTEIN_KINASE_DOM"/>
    <property type="match status" value="1"/>
</dbReference>
<organism evidence="10 11">
    <name type="scientific">Kalanchoe fedtschenkoi</name>
    <name type="common">Lavender scallops</name>
    <name type="synonym">South American air plant</name>
    <dbReference type="NCBI Taxonomy" id="63787"/>
    <lineage>
        <taxon>Eukaryota</taxon>
        <taxon>Viridiplantae</taxon>
        <taxon>Streptophyta</taxon>
        <taxon>Embryophyta</taxon>
        <taxon>Tracheophyta</taxon>
        <taxon>Spermatophyta</taxon>
        <taxon>Magnoliopsida</taxon>
        <taxon>eudicotyledons</taxon>
        <taxon>Gunneridae</taxon>
        <taxon>Pentapetalae</taxon>
        <taxon>Saxifragales</taxon>
        <taxon>Crassulaceae</taxon>
        <taxon>Kalanchoe</taxon>
    </lineage>
</organism>
<dbReference type="GO" id="GO:0008353">
    <property type="term" value="F:RNA polymerase II CTD heptapeptide repeat kinase activity"/>
    <property type="evidence" value="ECO:0007669"/>
    <property type="project" value="TreeGrafter"/>
</dbReference>
<feature type="region of interest" description="Disordered" evidence="8">
    <location>
        <begin position="1"/>
        <end position="45"/>
    </location>
</feature>
<evidence type="ECO:0000259" key="9">
    <source>
        <dbReference type="PROSITE" id="PS50011"/>
    </source>
</evidence>
<proteinExistence type="inferred from homology"/>
<dbReference type="SMART" id="SM00220">
    <property type="entry name" value="S_TKc"/>
    <property type="match status" value="1"/>
</dbReference>
<dbReference type="InterPro" id="IPR008271">
    <property type="entry name" value="Ser/Thr_kinase_AS"/>
</dbReference>
<dbReference type="PROSITE" id="PS00107">
    <property type="entry name" value="PROTEIN_KINASE_ATP"/>
    <property type="match status" value="1"/>
</dbReference>
<feature type="binding site" evidence="7">
    <location>
        <position position="162"/>
    </location>
    <ligand>
        <name>ATP</name>
        <dbReference type="ChEBI" id="CHEBI:30616"/>
    </ligand>
</feature>
<dbReference type="Gene3D" id="3.30.200.20">
    <property type="entry name" value="Phosphorylase Kinase, domain 1"/>
    <property type="match status" value="1"/>
</dbReference>
<feature type="domain" description="Protein kinase" evidence="9">
    <location>
        <begin position="133"/>
        <end position="417"/>
    </location>
</feature>
<dbReference type="Pfam" id="PF00069">
    <property type="entry name" value="Pkinase"/>
    <property type="match status" value="1"/>
</dbReference>
<keyword evidence="3" id="KW-0808">Transferase</keyword>
<dbReference type="Proteomes" id="UP000594263">
    <property type="component" value="Unplaced"/>
</dbReference>
<keyword evidence="6 7" id="KW-0067">ATP-binding</keyword>
<feature type="region of interest" description="Disordered" evidence="8">
    <location>
        <begin position="423"/>
        <end position="538"/>
    </location>
</feature>
<keyword evidence="2" id="KW-0723">Serine/threonine-protein kinase</keyword>
<keyword evidence="11" id="KW-1185">Reference proteome</keyword>
<dbReference type="InterPro" id="IPR017441">
    <property type="entry name" value="Protein_kinase_ATP_BS"/>
</dbReference>
<evidence type="ECO:0000313" key="10">
    <source>
        <dbReference type="EnsemblPlants" id="Kaladp0071s0463.1.v1.1"/>
    </source>
</evidence>
<dbReference type="Gramene" id="Kaladp0071s0463.1.v1.1">
    <property type="protein sequence ID" value="Kaladp0071s0463.1.v1.1"/>
    <property type="gene ID" value="Kaladp0071s0463.v1.1"/>
</dbReference>
<evidence type="ECO:0000256" key="2">
    <source>
        <dbReference type="ARBA" id="ARBA00022527"/>
    </source>
</evidence>
<dbReference type="FunFam" id="3.30.200.20:FF:000021">
    <property type="entry name" value="probable serine/threonine-protein kinase At1g54610"/>
    <property type="match status" value="1"/>
</dbReference>
<evidence type="ECO:0000256" key="6">
    <source>
        <dbReference type="ARBA" id="ARBA00022840"/>
    </source>
</evidence>
<protein>
    <recommendedName>
        <fullName evidence="9">Protein kinase domain-containing protein</fullName>
    </recommendedName>
</protein>
<dbReference type="GO" id="GO:0032968">
    <property type="term" value="P:positive regulation of transcription elongation by RNA polymerase II"/>
    <property type="evidence" value="ECO:0007669"/>
    <property type="project" value="TreeGrafter"/>
</dbReference>
<evidence type="ECO:0000256" key="8">
    <source>
        <dbReference type="SAM" id="MobiDB-lite"/>
    </source>
</evidence>
<accession>A0A7N0ULN0</accession>
<evidence type="ECO:0000256" key="3">
    <source>
        <dbReference type="ARBA" id="ARBA00022679"/>
    </source>
</evidence>
<dbReference type="PROSITE" id="PS00108">
    <property type="entry name" value="PROTEIN_KINASE_ST"/>
    <property type="match status" value="1"/>
</dbReference>
<dbReference type="FunFam" id="1.10.510.10:FF:000043">
    <property type="entry name" value="probable serine/threonine-protein kinase At1g54610"/>
    <property type="match status" value="1"/>
</dbReference>
<dbReference type="InterPro" id="IPR011009">
    <property type="entry name" value="Kinase-like_dom_sf"/>
</dbReference>
<evidence type="ECO:0000313" key="11">
    <source>
        <dbReference type="Proteomes" id="UP000594263"/>
    </source>
</evidence>
<evidence type="ECO:0000256" key="7">
    <source>
        <dbReference type="PROSITE-ProRule" id="PRU10141"/>
    </source>
</evidence>
<keyword evidence="4 7" id="KW-0547">Nucleotide-binding</keyword>
<dbReference type="GO" id="GO:0005524">
    <property type="term" value="F:ATP binding"/>
    <property type="evidence" value="ECO:0007669"/>
    <property type="project" value="UniProtKB-UniRule"/>
</dbReference>
<dbReference type="GO" id="GO:0005634">
    <property type="term" value="C:nucleus"/>
    <property type="evidence" value="ECO:0007669"/>
    <property type="project" value="TreeGrafter"/>
</dbReference>
<sequence>MGGVCGRPSAIEDSPKEKLPRTLTKAKGKGSSHAPLKLNSSARDPDEELWLQGRVTVADAKPAFIDKKSNASSKRSYDDRNIETHKLEVNHLADRVVPHAIDGELLAAGWPLWLVEAAPEALKGWLPRRADTFEKLDKIGQGTYSNVYKARDIVDGKFVALKRVRFDNLDSESIKFMAREIIILRRLDHPNIIKLKGLITSRKSCNLYLVFEYMEHDLTGLSSLPGFTFTEPQIKCYMHQLLSGLDYCHSHGILHRDIKGSNLLIDNNGILKIADFGLASFFDPHHQYPMTSRVVTLWYRPLELLLGATKYGVGVDLWSAGCILGELYAGRPIMPGRTEVEQLHKIFKLCGSPSEELWRKSKLPNATAFKPREPYKRCIAETFNDFPDVALQLMEILLSLDPKHRGTAARALKSEYFTSEPLPCDPSSLPVYPPSKEMDAKLREEDARRLKGAGSKGQKPDLGRSRQKDSQAVAAPNANAESVMVMQKRRDSSSSKSRSETFNPWKDEAVSGFSLGEHRQAQPENSASKDTLDHHSRYSYSGPLVAGVGQVKAGKKLEESSRTDLSKLSGLVAIRTSNPSYVDDQRDKSKSSQSKVKNHPGRFSGALDEWESAVNQDQKRHSQRIPVACQEEGITQTRDSMNDSKIAFSGPLVSSHKVDQMLKDHDRQVQEYARRTRQERIKHMKLLAKGK</sequence>
<dbReference type="PANTHER" id="PTHR24056">
    <property type="entry name" value="CELL DIVISION PROTEIN KINASE"/>
    <property type="match status" value="1"/>
</dbReference>
<comment type="similarity">
    <text evidence="1">Belongs to the protein kinase superfamily. CMGC Ser/Thr protein kinase family. CDC2/CDKX subfamily.</text>
</comment>
<dbReference type="PANTHER" id="PTHR24056:SF380">
    <property type="entry name" value="PROTEIN KINASE DOMAIN-CONTAINING PROTEIN"/>
    <property type="match status" value="1"/>
</dbReference>